<comment type="caution">
    <text evidence="1">The sequence shown here is derived from an EMBL/GenBank/DDBJ whole genome shotgun (WGS) entry which is preliminary data.</text>
</comment>
<protein>
    <submittedName>
        <fullName evidence="1">Uncharacterized protein</fullName>
    </submittedName>
</protein>
<dbReference type="EMBL" id="JAIXMP010000008">
    <property type="protein sequence ID" value="KAI9268902.1"/>
    <property type="molecule type" value="Genomic_DNA"/>
</dbReference>
<gene>
    <name evidence="1" type="ORF">BDA99DRAFT_570136</name>
</gene>
<evidence type="ECO:0000313" key="2">
    <source>
        <dbReference type="Proteomes" id="UP001209540"/>
    </source>
</evidence>
<name>A0AAD5KEM0_9FUNG</name>
<organism evidence="1 2">
    <name type="scientific">Phascolomyces articulosus</name>
    <dbReference type="NCBI Taxonomy" id="60185"/>
    <lineage>
        <taxon>Eukaryota</taxon>
        <taxon>Fungi</taxon>
        <taxon>Fungi incertae sedis</taxon>
        <taxon>Mucoromycota</taxon>
        <taxon>Mucoromycotina</taxon>
        <taxon>Mucoromycetes</taxon>
        <taxon>Mucorales</taxon>
        <taxon>Lichtheimiaceae</taxon>
        <taxon>Phascolomyces</taxon>
    </lineage>
</organism>
<proteinExistence type="predicted"/>
<dbReference type="AlphaFoldDB" id="A0AAD5KEM0"/>
<reference evidence="1" key="2">
    <citation type="submission" date="2023-02" db="EMBL/GenBank/DDBJ databases">
        <authorList>
            <consortium name="DOE Joint Genome Institute"/>
            <person name="Mondo S.J."/>
            <person name="Chang Y."/>
            <person name="Wang Y."/>
            <person name="Ahrendt S."/>
            <person name="Andreopoulos W."/>
            <person name="Barry K."/>
            <person name="Beard J."/>
            <person name="Benny G.L."/>
            <person name="Blankenship S."/>
            <person name="Bonito G."/>
            <person name="Cuomo C."/>
            <person name="Desiro A."/>
            <person name="Gervers K.A."/>
            <person name="Hundley H."/>
            <person name="Kuo A."/>
            <person name="LaButti K."/>
            <person name="Lang B.F."/>
            <person name="Lipzen A."/>
            <person name="O'Donnell K."/>
            <person name="Pangilinan J."/>
            <person name="Reynolds N."/>
            <person name="Sandor L."/>
            <person name="Smith M.W."/>
            <person name="Tsang A."/>
            <person name="Grigoriev I.V."/>
            <person name="Stajich J.E."/>
            <person name="Spatafora J.W."/>
        </authorList>
    </citation>
    <scope>NUCLEOTIDE SEQUENCE</scope>
    <source>
        <strain evidence="1">RSA 2281</strain>
    </source>
</reference>
<sequence>MQRKMYSRSVKHNGGQKAERWICTLSARLNKCIATMMELGLTNWTTDVMRLYSPEGANLHAIIPITIQQVPLSYLEKLQRELFFESLIVIFAHSAPVSIATDIEPDILIQQSVEYVYDSEKTVFFTKLDRQEYVSKRSNDLGHFIADDKKEDIKSTELLRVVAHIILFQFD</sequence>
<dbReference type="Proteomes" id="UP001209540">
    <property type="component" value="Unassembled WGS sequence"/>
</dbReference>
<accession>A0AAD5KEM0</accession>
<evidence type="ECO:0000313" key="1">
    <source>
        <dbReference type="EMBL" id="KAI9268902.1"/>
    </source>
</evidence>
<reference evidence="1" key="1">
    <citation type="journal article" date="2022" name="IScience">
        <title>Evolution of zygomycete secretomes and the origins of terrestrial fungal ecologies.</title>
        <authorList>
            <person name="Chang Y."/>
            <person name="Wang Y."/>
            <person name="Mondo S."/>
            <person name="Ahrendt S."/>
            <person name="Andreopoulos W."/>
            <person name="Barry K."/>
            <person name="Beard J."/>
            <person name="Benny G.L."/>
            <person name="Blankenship S."/>
            <person name="Bonito G."/>
            <person name="Cuomo C."/>
            <person name="Desiro A."/>
            <person name="Gervers K.A."/>
            <person name="Hundley H."/>
            <person name="Kuo A."/>
            <person name="LaButti K."/>
            <person name="Lang B.F."/>
            <person name="Lipzen A."/>
            <person name="O'Donnell K."/>
            <person name="Pangilinan J."/>
            <person name="Reynolds N."/>
            <person name="Sandor L."/>
            <person name="Smith M.E."/>
            <person name="Tsang A."/>
            <person name="Grigoriev I.V."/>
            <person name="Stajich J.E."/>
            <person name="Spatafora J.W."/>
        </authorList>
    </citation>
    <scope>NUCLEOTIDE SEQUENCE</scope>
    <source>
        <strain evidence="1">RSA 2281</strain>
    </source>
</reference>
<keyword evidence="2" id="KW-1185">Reference proteome</keyword>